<evidence type="ECO:0000313" key="1">
    <source>
        <dbReference type="EMBL" id="KAK7590302.1"/>
    </source>
</evidence>
<dbReference type="EMBL" id="JBBCAQ010000022">
    <property type="protein sequence ID" value="KAK7590302.1"/>
    <property type="molecule type" value="Genomic_DNA"/>
</dbReference>
<gene>
    <name evidence="1" type="ORF">V9T40_001915</name>
</gene>
<organism evidence="1 2">
    <name type="scientific">Parthenolecanium corni</name>
    <dbReference type="NCBI Taxonomy" id="536013"/>
    <lineage>
        <taxon>Eukaryota</taxon>
        <taxon>Metazoa</taxon>
        <taxon>Ecdysozoa</taxon>
        <taxon>Arthropoda</taxon>
        <taxon>Hexapoda</taxon>
        <taxon>Insecta</taxon>
        <taxon>Pterygota</taxon>
        <taxon>Neoptera</taxon>
        <taxon>Paraneoptera</taxon>
        <taxon>Hemiptera</taxon>
        <taxon>Sternorrhyncha</taxon>
        <taxon>Coccoidea</taxon>
        <taxon>Coccidae</taxon>
        <taxon>Parthenolecanium</taxon>
    </lineage>
</organism>
<proteinExistence type="predicted"/>
<keyword evidence="2" id="KW-1185">Reference proteome</keyword>
<accession>A0AAN9TFC1</accession>
<dbReference type="Proteomes" id="UP001367676">
    <property type="component" value="Unassembled WGS sequence"/>
</dbReference>
<reference evidence="1 2" key="1">
    <citation type="submission" date="2024-03" db="EMBL/GenBank/DDBJ databases">
        <title>Adaptation during the transition from Ophiocordyceps entomopathogen to insect associate is accompanied by gene loss and intensified selection.</title>
        <authorList>
            <person name="Ward C.M."/>
            <person name="Onetto C.A."/>
            <person name="Borneman A.R."/>
        </authorList>
    </citation>
    <scope>NUCLEOTIDE SEQUENCE [LARGE SCALE GENOMIC DNA]</scope>
    <source>
        <strain evidence="1">AWRI1</strain>
        <tissue evidence="1">Single Adult Female</tissue>
    </source>
</reference>
<protein>
    <submittedName>
        <fullName evidence="1">Uncharacterized protein</fullName>
    </submittedName>
</protein>
<name>A0AAN9TFC1_9HEMI</name>
<comment type="caution">
    <text evidence="1">The sequence shown here is derived from an EMBL/GenBank/DDBJ whole genome shotgun (WGS) entry which is preliminary data.</text>
</comment>
<sequence length="82" mass="9230">MVVFSPARPLILDQLRQWGQHEVTSEVVKLSSSSLLFYNLRSSSNSGVEYCDSNWRGSQRIDGRCENIDGWVGRGGARIMLL</sequence>
<dbReference type="AlphaFoldDB" id="A0AAN9TFC1"/>
<evidence type="ECO:0000313" key="2">
    <source>
        <dbReference type="Proteomes" id="UP001367676"/>
    </source>
</evidence>